<evidence type="ECO:0000256" key="5">
    <source>
        <dbReference type="ARBA" id="ARBA00023157"/>
    </source>
</evidence>
<dbReference type="GO" id="GO:0009277">
    <property type="term" value="C:fungal-type cell wall"/>
    <property type="evidence" value="ECO:0007669"/>
    <property type="project" value="InterPro"/>
</dbReference>
<reference evidence="8 9" key="1">
    <citation type="journal article" date="2020" name="ISME J.">
        <title>Uncovering the hidden diversity of litter-decomposition mechanisms in mushroom-forming fungi.</title>
        <authorList>
            <person name="Floudas D."/>
            <person name="Bentzer J."/>
            <person name="Ahren D."/>
            <person name="Johansson T."/>
            <person name="Persson P."/>
            <person name="Tunlid A."/>
        </authorList>
    </citation>
    <scope>NUCLEOTIDE SEQUENCE [LARGE SCALE GENOMIC DNA]</scope>
    <source>
        <strain evidence="8 9">CBS 406.79</strain>
    </source>
</reference>
<keyword evidence="7" id="KW-0732">Signal</keyword>
<dbReference type="Pfam" id="PF01185">
    <property type="entry name" value="Hydrophobin"/>
    <property type="match status" value="1"/>
</dbReference>
<gene>
    <name evidence="8" type="ORF">D9757_005963</name>
</gene>
<dbReference type="CDD" id="cd23507">
    <property type="entry name" value="hydrophobin_I"/>
    <property type="match status" value="1"/>
</dbReference>
<keyword evidence="4 7" id="KW-0964">Secreted</keyword>
<organism evidence="8 9">
    <name type="scientific">Collybiopsis confluens</name>
    <dbReference type="NCBI Taxonomy" id="2823264"/>
    <lineage>
        <taxon>Eukaryota</taxon>
        <taxon>Fungi</taxon>
        <taxon>Dikarya</taxon>
        <taxon>Basidiomycota</taxon>
        <taxon>Agaricomycotina</taxon>
        <taxon>Agaricomycetes</taxon>
        <taxon>Agaricomycetidae</taxon>
        <taxon>Agaricales</taxon>
        <taxon>Marasmiineae</taxon>
        <taxon>Omphalotaceae</taxon>
        <taxon>Collybiopsis</taxon>
    </lineage>
</organism>
<comment type="subcellular location">
    <subcellularLocation>
        <location evidence="1 7">Secreted</location>
        <location evidence="1 7">Cell wall</location>
    </subcellularLocation>
</comment>
<dbReference type="AlphaFoldDB" id="A0A8H5HUV4"/>
<comment type="subunit">
    <text evidence="6">Self-assembles to form functional amyloid fibrils called rodlets. Self-assembly into fibrillar rodlets occurs spontaneously at hydrophobic:hydrophilic interfaces and the rodlets further associate laterally to form amphipathic monolayers.</text>
</comment>
<keyword evidence="9" id="KW-1185">Reference proteome</keyword>
<keyword evidence="3 7" id="KW-0134">Cell wall</keyword>
<dbReference type="InterPro" id="IPR001338">
    <property type="entry name" value="Class_I_Hydrophobin"/>
</dbReference>
<comment type="caution">
    <text evidence="8">The sequence shown here is derived from an EMBL/GenBank/DDBJ whole genome shotgun (WGS) entry which is preliminary data.</text>
</comment>
<proteinExistence type="inferred from homology"/>
<sequence>MTKNTHWGTVTRVALSTRTFVVLALLSMQFKIAFCSLALATLAAATPTPAPRNEPASSCSTGPIQCCDTVTSFEDSLTALKILLSLGIVLQDVDVLVGLSCSPSPSSVLAATAALLKLSAVRIIATAASSPSAVFPSSSDRWR</sequence>
<dbReference type="Proteomes" id="UP000518752">
    <property type="component" value="Unassembled WGS sequence"/>
</dbReference>
<dbReference type="EMBL" id="JAACJN010000020">
    <property type="protein sequence ID" value="KAF5389704.1"/>
    <property type="molecule type" value="Genomic_DNA"/>
</dbReference>
<keyword evidence="5 7" id="KW-1015">Disulfide bond</keyword>
<evidence type="ECO:0000256" key="6">
    <source>
        <dbReference type="ARBA" id="ARBA00093546"/>
    </source>
</evidence>
<evidence type="ECO:0000256" key="3">
    <source>
        <dbReference type="ARBA" id="ARBA00022512"/>
    </source>
</evidence>
<evidence type="ECO:0000256" key="7">
    <source>
        <dbReference type="RuleBase" id="RU365009"/>
    </source>
</evidence>
<evidence type="ECO:0000313" key="8">
    <source>
        <dbReference type="EMBL" id="KAF5389704.1"/>
    </source>
</evidence>
<comment type="similarity">
    <text evidence="2 7">Belongs to the fungal hydrophobin family.</text>
</comment>
<evidence type="ECO:0000256" key="1">
    <source>
        <dbReference type="ARBA" id="ARBA00004191"/>
    </source>
</evidence>
<protein>
    <recommendedName>
        <fullName evidence="7">Hydrophobin</fullName>
    </recommendedName>
</protein>
<evidence type="ECO:0000256" key="2">
    <source>
        <dbReference type="ARBA" id="ARBA00010446"/>
    </source>
</evidence>
<evidence type="ECO:0000313" key="9">
    <source>
        <dbReference type="Proteomes" id="UP000518752"/>
    </source>
</evidence>
<accession>A0A8H5HUV4</accession>
<dbReference type="OrthoDB" id="4225815at2759"/>
<dbReference type="GO" id="GO:0005199">
    <property type="term" value="F:structural constituent of cell wall"/>
    <property type="evidence" value="ECO:0007669"/>
    <property type="project" value="InterPro"/>
</dbReference>
<name>A0A8H5HUV4_9AGAR</name>
<evidence type="ECO:0000256" key="4">
    <source>
        <dbReference type="ARBA" id="ARBA00022525"/>
    </source>
</evidence>